<dbReference type="InterPro" id="IPR025827">
    <property type="entry name" value="Zn_ribbon_recom_dom"/>
</dbReference>
<dbReference type="InterPro" id="IPR036162">
    <property type="entry name" value="Resolvase-like_N_sf"/>
</dbReference>
<dbReference type="PROSITE" id="PS51736">
    <property type="entry name" value="RECOMBINASES_3"/>
    <property type="match status" value="1"/>
</dbReference>
<dbReference type="Pfam" id="PF07508">
    <property type="entry name" value="Recombinase"/>
    <property type="match status" value="1"/>
</dbReference>
<dbReference type="SUPFAM" id="SSF53041">
    <property type="entry name" value="Resolvase-like"/>
    <property type="match status" value="1"/>
</dbReference>
<dbReference type="InterPro" id="IPR006119">
    <property type="entry name" value="Resolv_N"/>
</dbReference>
<dbReference type="InterPro" id="IPR050639">
    <property type="entry name" value="SSR_resolvase"/>
</dbReference>
<dbReference type="Gene3D" id="3.90.1750.20">
    <property type="entry name" value="Putative Large Serine Recombinase, Chain B, Domain 2"/>
    <property type="match status" value="1"/>
</dbReference>
<evidence type="ECO:0000259" key="1">
    <source>
        <dbReference type="PROSITE" id="PS51736"/>
    </source>
</evidence>
<organism evidence="3 4">
    <name type="scientific">Clostridium ganghwense</name>
    <dbReference type="NCBI Taxonomy" id="312089"/>
    <lineage>
        <taxon>Bacteria</taxon>
        <taxon>Bacillati</taxon>
        <taxon>Bacillota</taxon>
        <taxon>Clostridia</taxon>
        <taxon>Eubacteriales</taxon>
        <taxon>Clostridiaceae</taxon>
        <taxon>Clostridium</taxon>
    </lineage>
</organism>
<feature type="domain" description="Resolvase/invertase-type recombinase catalytic" evidence="1">
    <location>
        <begin position="7"/>
        <end position="158"/>
    </location>
</feature>
<keyword evidence="4" id="KW-1185">Reference proteome</keyword>
<dbReference type="InterPro" id="IPR038109">
    <property type="entry name" value="DNA_bind_recomb_sf"/>
</dbReference>
<evidence type="ECO:0000259" key="2">
    <source>
        <dbReference type="PROSITE" id="PS51737"/>
    </source>
</evidence>
<reference evidence="3" key="1">
    <citation type="submission" date="2022-12" db="EMBL/GenBank/DDBJ databases">
        <authorList>
            <person name="Wang J."/>
        </authorList>
    </citation>
    <scope>NUCLEOTIDE SEQUENCE</scope>
    <source>
        <strain evidence="3">HY-42-06</strain>
    </source>
</reference>
<name>A0ABT4CNK9_9CLOT</name>
<dbReference type="SMART" id="SM00857">
    <property type="entry name" value="Resolvase"/>
    <property type="match status" value="1"/>
</dbReference>
<dbReference type="Pfam" id="PF13408">
    <property type="entry name" value="Zn_ribbon_recom"/>
    <property type="match status" value="1"/>
</dbReference>
<proteinExistence type="predicted"/>
<evidence type="ECO:0000313" key="4">
    <source>
        <dbReference type="Proteomes" id="UP001079657"/>
    </source>
</evidence>
<comment type="caution">
    <text evidence="3">The sequence shown here is derived from an EMBL/GenBank/DDBJ whole genome shotgun (WGS) entry which is preliminary data.</text>
</comment>
<feature type="domain" description="Recombinase" evidence="2">
    <location>
        <begin position="166"/>
        <end position="315"/>
    </location>
</feature>
<accession>A0ABT4CNK9</accession>
<protein>
    <submittedName>
        <fullName evidence="3">Recombinase family protein</fullName>
    </submittedName>
</protein>
<dbReference type="PANTHER" id="PTHR30461:SF23">
    <property type="entry name" value="DNA RECOMBINASE-RELATED"/>
    <property type="match status" value="1"/>
</dbReference>
<dbReference type="Pfam" id="PF00239">
    <property type="entry name" value="Resolvase"/>
    <property type="match status" value="1"/>
</dbReference>
<dbReference type="EMBL" id="JAPQES010000002">
    <property type="protein sequence ID" value="MCY6370643.1"/>
    <property type="molecule type" value="Genomic_DNA"/>
</dbReference>
<evidence type="ECO:0000313" key="3">
    <source>
        <dbReference type="EMBL" id="MCY6370643.1"/>
    </source>
</evidence>
<dbReference type="Gene3D" id="3.40.50.1390">
    <property type="entry name" value="Resolvase, N-terminal catalytic domain"/>
    <property type="match status" value="1"/>
</dbReference>
<dbReference type="PANTHER" id="PTHR30461">
    <property type="entry name" value="DNA-INVERTASE FROM LAMBDOID PROPHAGE"/>
    <property type="match status" value="1"/>
</dbReference>
<dbReference type="RefSeq" id="WP_268049415.1">
    <property type="nucleotide sequence ID" value="NZ_JAPQES010000002.1"/>
</dbReference>
<gene>
    <name evidence="3" type="ORF">OXH55_08365</name>
</gene>
<sequence>MVDNNYKVGIYVRLSREDEQKEVVESESIQNQKEFLTKYVRDKGLNLVKIYQDDGYTGTNFDRPGFKELLKDIEDKKINMVITKDLSRLGRDYITTGEILEKYFPENDVRFVAVNDNMDSFINDNNVMLPFKLVVNDYYARDISQKVRTTMNLKRQQGKYIGAFAPYGYKKDPKDKNHLIIDEEAAYIVNRIFAMYLNGEGEGKGYGFSKIANKLNKESILCPAAYKKLQNPNYNNVRSKYCFWTPEVVRNILKNPTYAGNVTQNKYKKINYKIKKLKSMSVEEWITVEDSHEAIVSNETFEAIQRLISVKGNRQYNTKISKHILSGLIFCGDCGGRMTYTKTPKGESYCICAAYKRFHTCTRHSIKENELIESVLKDLKSILNAYIDKERLIKVAEEAKAKNTKKANIKSELRRIDKRLGEIQIFLKKMLEDKYLGKISEEMFNNFTDEYLKEQKKLKGEGVRLKEIIKKQEEESGNKDMFKNLVEELLKMDEPDKLTLSKLIDKIEIYENKKIKIFYKFKLPF</sequence>
<dbReference type="InterPro" id="IPR011109">
    <property type="entry name" value="DNA_bind_recombinase_dom"/>
</dbReference>
<dbReference type="Proteomes" id="UP001079657">
    <property type="component" value="Unassembled WGS sequence"/>
</dbReference>
<dbReference type="PROSITE" id="PS51737">
    <property type="entry name" value="RECOMBINASE_DNA_BIND"/>
    <property type="match status" value="1"/>
</dbReference>